<protein>
    <submittedName>
        <fullName evidence="3">Uncharacterized protein</fullName>
    </submittedName>
</protein>
<evidence type="ECO:0000313" key="3">
    <source>
        <dbReference type="EMBL" id="KAF4749189.1"/>
    </source>
</evidence>
<evidence type="ECO:0000256" key="1">
    <source>
        <dbReference type="SAM" id="MobiDB-lite"/>
    </source>
</evidence>
<feature type="signal peptide" evidence="2">
    <location>
        <begin position="1"/>
        <end position="17"/>
    </location>
</feature>
<sequence>WWLLFILPMRVPIPVQMSILIHHRPWMRVPTLTSPEPCDMEMPGGEVVSERPEKTKYSHAKGPPGEMQKYFVRFGHLVELTEGKFGGPLGEGDCNALFTSIKSNPP</sequence>
<evidence type="ECO:0000313" key="4">
    <source>
        <dbReference type="Proteomes" id="UP000553632"/>
    </source>
</evidence>
<accession>A0A7J6TUX5</accession>
<gene>
    <name evidence="3" type="ORF">FOZ63_011292</name>
</gene>
<organism evidence="3 4">
    <name type="scientific">Perkinsus olseni</name>
    <name type="common">Perkinsus atlanticus</name>
    <dbReference type="NCBI Taxonomy" id="32597"/>
    <lineage>
        <taxon>Eukaryota</taxon>
        <taxon>Sar</taxon>
        <taxon>Alveolata</taxon>
        <taxon>Perkinsozoa</taxon>
        <taxon>Perkinsea</taxon>
        <taxon>Perkinsida</taxon>
        <taxon>Perkinsidae</taxon>
        <taxon>Perkinsus</taxon>
    </lineage>
</organism>
<keyword evidence="2" id="KW-0732">Signal</keyword>
<keyword evidence="4" id="KW-1185">Reference proteome</keyword>
<evidence type="ECO:0000256" key="2">
    <source>
        <dbReference type="SAM" id="SignalP"/>
    </source>
</evidence>
<reference evidence="3 4" key="1">
    <citation type="submission" date="2020-04" db="EMBL/GenBank/DDBJ databases">
        <title>Perkinsus olseni comparative genomics.</title>
        <authorList>
            <person name="Bogema D.R."/>
        </authorList>
    </citation>
    <scope>NUCLEOTIDE SEQUENCE [LARGE SCALE GENOMIC DNA]</scope>
    <source>
        <strain evidence="3 4">ATCC PRA-207</strain>
    </source>
</reference>
<feature type="chain" id="PRO_5029893144" evidence="2">
    <location>
        <begin position="18"/>
        <end position="106"/>
    </location>
</feature>
<comment type="caution">
    <text evidence="3">The sequence shown here is derived from an EMBL/GenBank/DDBJ whole genome shotgun (WGS) entry which is preliminary data.</text>
</comment>
<feature type="non-terminal residue" evidence="3">
    <location>
        <position position="1"/>
    </location>
</feature>
<feature type="region of interest" description="Disordered" evidence="1">
    <location>
        <begin position="34"/>
        <end position="62"/>
    </location>
</feature>
<dbReference type="Proteomes" id="UP000553632">
    <property type="component" value="Unassembled WGS sequence"/>
</dbReference>
<dbReference type="AlphaFoldDB" id="A0A7J6TUX5"/>
<dbReference type="EMBL" id="JABANO010008029">
    <property type="protein sequence ID" value="KAF4749189.1"/>
    <property type="molecule type" value="Genomic_DNA"/>
</dbReference>
<proteinExistence type="predicted"/>
<name>A0A7J6TUX5_PEROL</name>